<dbReference type="Gene3D" id="3.40.50.10320">
    <property type="entry name" value="LmbE-like"/>
    <property type="match status" value="1"/>
</dbReference>
<dbReference type="Pfam" id="PF02585">
    <property type="entry name" value="PIG-L"/>
    <property type="match status" value="1"/>
</dbReference>
<organism evidence="1 2">
    <name type="scientific">Luteimonas viscosa</name>
    <dbReference type="NCBI Taxonomy" id="1132694"/>
    <lineage>
        <taxon>Bacteria</taxon>
        <taxon>Pseudomonadati</taxon>
        <taxon>Pseudomonadota</taxon>
        <taxon>Gammaproteobacteria</taxon>
        <taxon>Lysobacterales</taxon>
        <taxon>Lysobacteraceae</taxon>
        <taxon>Luteimonas</taxon>
    </lineage>
</organism>
<evidence type="ECO:0000313" key="2">
    <source>
        <dbReference type="Proteomes" id="UP000324973"/>
    </source>
</evidence>
<proteinExistence type="predicted"/>
<dbReference type="InterPro" id="IPR024078">
    <property type="entry name" value="LmbE-like_dom_sf"/>
</dbReference>
<reference evidence="1 2" key="1">
    <citation type="submission" date="2019-08" db="EMBL/GenBank/DDBJ databases">
        <title>Luteimonas viscosus sp. nov., isolated from soil of a sunflower field.</title>
        <authorList>
            <person name="Jianli Z."/>
            <person name="Ying Z."/>
        </authorList>
    </citation>
    <scope>NUCLEOTIDE SEQUENCE [LARGE SCALE GENOMIC DNA]</scope>
    <source>
        <strain evidence="1 2">XBU10</strain>
    </source>
</reference>
<dbReference type="Proteomes" id="UP000324973">
    <property type="component" value="Unassembled WGS sequence"/>
</dbReference>
<name>A0A5D4XQK3_9GAMM</name>
<dbReference type="InterPro" id="IPR003737">
    <property type="entry name" value="GlcNAc_PI_deacetylase-related"/>
</dbReference>
<accession>A0A5D4XQK3</accession>
<dbReference type="GO" id="GO:0016811">
    <property type="term" value="F:hydrolase activity, acting on carbon-nitrogen (but not peptide) bonds, in linear amides"/>
    <property type="evidence" value="ECO:0007669"/>
    <property type="project" value="TreeGrafter"/>
</dbReference>
<sequence>MAVVIAPRIVGAGHVEADWQASPWLSALPVRAAESLLDGHRRLLVLSPHPDDETLACAGLMRAAAHAGLEVHLLAATDGEACYPGDTDWTPQRLREQRPNEVALALSALGVHAQVRRLGLPDGGLAGCREALVREVAALLCPDDLVLAPWEHDGHPDHDALGEAALQVAQSSDACLLQYPVWAWHWLPPDAADAPFDAFRLELDAHALAAKRRAIACFASQLGTAHPATPQPILPAHVVERFLRPFEVYLA</sequence>
<comment type="caution">
    <text evidence="1">The sequence shown here is derived from an EMBL/GenBank/DDBJ whole genome shotgun (WGS) entry which is preliminary data.</text>
</comment>
<dbReference type="SUPFAM" id="SSF102588">
    <property type="entry name" value="LmbE-like"/>
    <property type="match status" value="1"/>
</dbReference>
<protein>
    <submittedName>
        <fullName evidence="1">PIG-L family deacetylase</fullName>
    </submittedName>
</protein>
<dbReference type="EMBL" id="VTFT01000001">
    <property type="protein sequence ID" value="TYT26958.1"/>
    <property type="molecule type" value="Genomic_DNA"/>
</dbReference>
<dbReference type="RefSeq" id="WP_149103511.1">
    <property type="nucleotide sequence ID" value="NZ_VTFT01000001.1"/>
</dbReference>
<gene>
    <name evidence="1" type="ORF">FZO89_12200</name>
</gene>
<keyword evidence="2" id="KW-1185">Reference proteome</keyword>
<dbReference type="AlphaFoldDB" id="A0A5D4XQK3"/>
<dbReference type="PANTHER" id="PTHR12993:SF29">
    <property type="entry name" value="BLR3841 PROTEIN"/>
    <property type="match status" value="1"/>
</dbReference>
<evidence type="ECO:0000313" key="1">
    <source>
        <dbReference type="EMBL" id="TYT26958.1"/>
    </source>
</evidence>
<dbReference type="OrthoDB" id="9790023at2"/>
<dbReference type="PANTHER" id="PTHR12993">
    <property type="entry name" value="N-ACETYLGLUCOSAMINYL-PHOSPHATIDYLINOSITOL DE-N-ACETYLASE-RELATED"/>
    <property type="match status" value="1"/>
</dbReference>